<keyword evidence="3" id="KW-1185">Reference proteome</keyword>
<reference evidence="2 3" key="1">
    <citation type="submission" date="2016-08" db="EMBL/GenBank/DDBJ databases">
        <title>A Parts List for Fungal Cellulosomes Revealed by Comparative Genomics.</title>
        <authorList>
            <consortium name="DOE Joint Genome Institute"/>
            <person name="Haitjema C.H."/>
            <person name="Gilmore S.P."/>
            <person name="Henske J.K."/>
            <person name="Solomon K.V."/>
            <person name="De Groot R."/>
            <person name="Kuo A."/>
            <person name="Mondo S.J."/>
            <person name="Salamov A.A."/>
            <person name="Labutti K."/>
            <person name="Zhao Z."/>
            <person name="Chiniquy J."/>
            <person name="Barry K."/>
            <person name="Brewer H.M."/>
            <person name="Purvine S.O."/>
            <person name="Wright A.T."/>
            <person name="Boxma B."/>
            <person name="Van Alen T."/>
            <person name="Hackstein J.H."/>
            <person name="Baker S.E."/>
            <person name="Grigoriev I.V."/>
            <person name="O'Malley M.A."/>
        </authorList>
    </citation>
    <scope>NUCLEOTIDE SEQUENCE [LARGE SCALE GENOMIC DNA]</scope>
    <source>
        <strain evidence="2 3">G1</strain>
    </source>
</reference>
<dbReference type="Proteomes" id="UP000193920">
    <property type="component" value="Unassembled WGS sequence"/>
</dbReference>
<organism evidence="2 3">
    <name type="scientific">Neocallimastix californiae</name>
    <dbReference type="NCBI Taxonomy" id="1754190"/>
    <lineage>
        <taxon>Eukaryota</taxon>
        <taxon>Fungi</taxon>
        <taxon>Fungi incertae sedis</taxon>
        <taxon>Chytridiomycota</taxon>
        <taxon>Chytridiomycota incertae sedis</taxon>
        <taxon>Neocallimastigomycetes</taxon>
        <taxon>Neocallimastigales</taxon>
        <taxon>Neocallimastigaceae</taxon>
        <taxon>Neocallimastix</taxon>
    </lineage>
</organism>
<protein>
    <submittedName>
        <fullName evidence="2">Uncharacterized protein</fullName>
    </submittedName>
</protein>
<evidence type="ECO:0000256" key="1">
    <source>
        <dbReference type="SAM" id="SignalP"/>
    </source>
</evidence>
<evidence type="ECO:0000313" key="2">
    <source>
        <dbReference type="EMBL" id="ORY21935.1"/>
    </source>
</evidence>
<sequence length="97" mass="10931">MLLSSILILIKAVSAVKFTVYNYNSIYNIIDPCYTSDNVTSCFKTPEELANYMGPSIYGVSLQGNNTLVNSFGYYYSINDTVIQHIKKTNKIIKSKK</sequence>
<comment type="caution">
    <text evidence="2">The sequence shown here is derived from an EMBL/GenBank/DDBJ whole genome shotgun (WGS) entry which is preliminary data.</text>
</comment>
<accession>A0A1Y2AJ28</accession>
<feature type="signal peptide" evidence="1">
    <location>
        <begin position="1"/>
        <end position="15"/>
    </location>
</feature>
<proteinExistence type="predicted"/>
<keyword evidence="1" id="KW-0732">Signal</keyword>
<gene>
    <name evidence="2" type="ORF">LY90DRAFT_135838</name>
</gene>
<dbReference type="EMBL" id="MCOG01000256">
    <property type="protein sequence ID" value="ORY21935.1"/>
    <property type="molecule type" value="Genomic_DNA"/>
</dbReference>
<dbReference type="AlphaFoldDB" id="A0A1Y2AJ28"/>
<feature type="chain" id="PRO_5012756496" evidence="1">
    <location>
        <begin position="16"/>
        <end position="97"/>
    </location>
</feature>
<evidence type="ECO:0000313" key="3">
    <source>
        <dbReference type="Proteomes" id="UP000193920"/>
    </source>
</evidence>
<name>A0A1Y2AJ28_9FUNG</name>